<dbReference type="GeneID" id="303173417"/>
<name>A0A1R4G6C4_9MICO</name>
<accession>A0A1R4G6C4</accession>
<sequence length="302" mass="33536">MTDSQIPQIPADPVQQMLDVLELSSTDARTTEDIFVGKSHWMMGGRVFGGQVMAQAAVAAQRTMEDDRPIHSLHGYFLRPGDVEKTITFSVDRIHDGRSFATRRTQAYQEAQPILSMIASFQTADGGPEAQSPMPKGMPDPESLPPVGEFLKGIDHPAARHWDEGRAFDIRHVEGPIWAPNAAYKPNSGMNHMWVKAKSALPDDDALHQAALLYMSDMSILEPVLQRHGVHWLTPGLKVASLDHAIWWHRPVRVDDWLLLRMHTTFSGGGRGLAHCRVFDREGTHVASFAQEGMVRIPEASA</sequence>
<dbReference type="InterPro" id="IPR003703">
    <property type="entry name" value="Acyl_CoA_thio"/>
</dbReference>
<evidence type="ECO:0000259" key="4">
    <source>
        <dbReference type="Pfam" id="PF20789"/>
    </source>
</evidence>
<evidence type="ECO:0000313" key="6">
    <source>
        <dbReference type="Proteomes" id="UP000195787"/>
    </source>
</evidence>
<dbReference type="Pfam" id="PF20789">
    <property type="entry name" value="4HBT_3C"/>
    <property type="match status" value="1"/>
</dbReference>
<dbReference type="Pfam" id="PF13622">
    <property type="entry name" value="4HBT_3"/>
    <property type="match status" value="1"/>
</dbReference>
<reference evidence="5 6" key="1">
    <citation type="submission" date="2017-02" db="EMBL/GenBank/DDBJ databases">
        <authorList>
            <person name="Peterson S.W."/>
        </authorList>
    </citation>
    <scope>NUCLEOTIDE SEQUENCE [LARGE SCALE GENOMIC DNA]</scope>
    <source>
        <strain evidence="5 6">LMG 22410</strain>
    </source>
</reference>
<dbReference type="PANTHER" id="PTHR11066:SF34">
    <property type="entry name" value="ACYL-COENZYME A THIOESTERASE 8"/>
    <property type="match status" value="1"/>
</dbReference>
<dbReference type="EC" id="3.1.2.-" evidence="5"/>
<dbReference type="GO" id="GO:0006637">
    <property type="term" value="P:acyl-CoA metabolic process"/>
    <property type="evidence" value="ECO:0007669"/>
    <property type="project" value="InterPro"/>
</dbReference>
<dbReference type="AlphaFoldDB" id="A0A1R4G6C4"/>
<gene>
    <name evidence="5" type="ORF">CZ674_09335</name>
</gene>
<dbReference type="InterPro" id="IPR049449">
    <property type="entry name" value="TesB_ACOT8-like_N"/>
</dbReference>
<dbReference type="GO" id="GO:0009062">
    <property type="term" value="P:fatty acid catabolic process"/>
    <property type="evidence" value="ECO:0007669"/>
    <property type="project" value="TreeGrafter"/>
</dbReference>
<evidence type="ECO:0000256" key="1">
    <source>
        <dbReference type="ARBA" id="ARBA00006538"/>
    </source>
</evidence>
<feature type="domain" description="Acyl-CoA thioesterase-like C-terminal" evidence="4">
    <location>
        <begin position="157"/>
        <end position="295"/>
    </location>
</feature>
<evidence type="ECO:0000259" key="3">
    <source>
        <dbReference type="Pfam" id="PF13622"/>
    </source>
</evidence>
<dbReference type="EMBL" id="FUHU01000038">
    <property type="protein sequence ID" value="SJM63790.1"/>
    <property type="molecule type" value="Genomic_DNA"/>
</dbReference>
<dbReference type="GO" id="GO:0047617">
    <property type="term" value="F:fatty acyl-CoA hydrolase activity"/>
    <property type="evidence" value="ECO:0007669"/>
    <property type="project" value="InterPro"/>
</dbReference>
<comment type="similarity">
    <text evidence="1">Belongs to the C/M/P thioester hydrolase family.</text>
</comment>
<dbReference type="InterPro" id="IPR029069">
    <property type="entry name" value="HotDog_dom_sf"/>
</dbReference>
<organism evidence="5 6">
    <name type="scientific">Agrococcus casei LMG 22410</name>
    <dbReference type="NCBI Taxonomy" id="1255656"/>
    <lineage>
        <taxon>Bacteria</taxon>
        <taxon>Bacillati</taxon>
        <taxon>Actinomycetota</taxon>
        <taxon>Actinomycetes</taxon>
        <taxon>Micrococcales</taxon>
        <taxon>Microbacteriaceae</taxon>
        <taxon>Agrococcus</taxon>
    </lineage>
</organism>
<proteinExistence type="inferred from homology"/>
<dbReference type="Proteomes" id="UP000195787">
    <property type="component" value="Unassembled WGS sequence"/>
</dbReference>
<feature type="domain" description="Acyl-CoA thioesterase-like N-terminal HotDog" evidence="3">
    <location>
        <begin position="40"/>
        <end position="122"/>
    </location>
</feature>
<dbReference type="InterPro" id="IPR042171">
    <property type="entry name" value="Acyl-CoA_hotdog"/>
</dbReference>
<dbReference type="CDD" id="cd03444">
    <property type="entry name" value="Thioesterase_II_repeat1"/>
    <property type="match status" value="1"/>
</dbReference>
<evidence type="ECO:0000313" key="5">
    <source>
        <dbReference type="EMBL" id="SJM63790.1"/>
    </source>
</evidence>
<evidence type="ECO:0000256" key="2">
    <source>
        <dbReference type="ARBA" id="ARBA00022801"/>
    </source>
</evidence>
<dbReference type="Gene3D" id="2.40.160.210">
    <property type="entry name" value="Acyl-CoA thioesterase, double hotdog domain"/>
    <property type="match status" value="1"/>
</dbReference>
<protein>
    <submittedName>
        <fullName evidence="5">Acyl-CoA thioesterase II</fullName>
        <ecNumber evidence="5">3.1.2.-</ecNumber>
    </submittedName>
</protein>
<dbReference type="RefSeq" id="WP_327078621.1">
    <property type="nucleotide sequence ID" value="NZ_FUHU01000038.1"/>
</dbReference>
<dbReference type="SUPFAM" id="SSF54637">
    <property type="entry name" value="Thioesterase/thiol ester dehydrase-isomerase"/>
    <property type="match status" value="2"/>
</dbReference>
<dbReference type="PANTHER" id="PTHR11066">
    <property type="entry name" value="ACYL-COA THIOESTERASE"/>
    <property type="match status" value="1"/>
</dbReference>
<dbReference type="InterPro" id="IPR049450">
    <property type="entry name" value="ACOT8-like_C"/>
</dbReference>
<dbReference type="CDD" id="cd03445">
    <property type="entry name" value="Thioesterase_II_repeat2"/>
    <property type="match status" value="1"/>
</dbReference>
<keyword evidence="6" id="KW-1185">Reference proteome</keyword>
<keyword evidence="2 5" id="KW-0378">Hydrolase</keyword>